<dbReference type="EMBL" id="CP065430">
    <property type="protein sequence ID" value="QPO26751.1"/>
    <property type="molecule type" value="Genomic_DNA"/>
</dbReference>
<accession>A0A7T1LAE1</accession>
<gene>
    <name evidence="1" type="ORF">I5V48_00935</name>
</gene>
<protein>
    <submittedName>
        <fullName evidence="1">Rpn family recombination-promoting nuclease/putative transposase</fullName>
    </submittedName>
</protein>
<dbReference type="PANTHER" id="PTHR41317:SF1">
    <property type="entry name" value="PD-(D_E)XK NUCLEASE FAMILY TRANSPOSASE"/>
    <property type="match status" value="1"/>
</dbReference>
<reference evidence="1 2" key="1">
    <citation type="submission" date="2020-12" db="EMBL/GenBank/DDBJ databases">
        <title>Nonconservative transfer and diversity of a new family of integrative and conjugative elements associated with antibiotic resistance in zoonotic pathogen Streptococcus suis.</title>
        <authorList>
            <person name="Huang J."/>
        </authorList>
    </citation>
    <scope>NUCLEOTIDE SEQUENCE [LARGE SCALE GENOMIC DNA]</scope>
    <source>
        <strain evidence="1 2">YZDH1</strain>
    </source>
</reference>
<dbReference type="AlphaFoldDB" id="A0A7T1LAE1"/>
<organism evidence="1 2">
    <name type="scientific">Streptococcus suis</name>
    <dbReference type="NCBI Taxonomy" id="1307"/>
    <lineage>
        <taxon>Bacteria</taxon>
        <taxon>Bacillati</taxon>
        <taxon>Bacillota</taxon>
        <taxon>Bacilli</taxon>
        <taxon>Lactobacillales</taxon>
        <taxon>Streptococcaceae</taxon>
        <taxon>Streptococcus</taxon>
    </lineage>
</organism>
<dbReference type="RefSeq" id="WP_079762886.1">
    <property type="nucleotide sequence ID" value="NZ_CP065430.1"/>
</dbReference>
<dbReference type="Pfam" id="PF12784">
    <property type="entry name" value="PDDEXK_2"/>
    <property type="match status" value="1"/>
</dbReference>
<dbReference type="PANTHER" id="PTHR41317">
    <property type="entry name" value="PD-(D_E)XK NUCLEASE FAMILY TRANSPOSASE"/>
    <property type="match status" value="1"/>
</dbReference>
<evidence type="ECO:0000313" key="2">
    <source>
        <dbReference type="Proteomes" id="UP000594569"/>
    </source>
</evidence>
<sequence>MKNQMKGCGILRHTLLRPTQDTVAKKIFQNTEVTKAFISDILDLPVLEVELLDGYQIRLPNDDLPKGFYTVTDILVKLDDGTQVVIEIQIAKQKTFVNRLWAYICTQVHDNVEKVRQEHGDTHSTHESIYPVYGIALLEKNYFDDDKPFHVFSLREEETNEELTVKPKTSSKPHSLLKMAFLELEKYQPETISDYDVKKWFEFFGNRDFTIQPDKIISQAEHALDFTTWTKEEKDMWDRQIDSLEVSYATLVTAKEDGFEKGLERGREEGREEGLEKGLERGREEGLIYSARNLLLAGFDAVVISNSLNLPLERVLQLQSELNANT</sequence>
<evidence type="ECO:0000313" key="1">
    <source>
        <dbReference type="EMBL" id="QPO26751.1"/>
    </source>
</evidence>
<name>A0A7T1LAE1_STRSU</name>
<dbReference type="Proteomes" id="UP000594569">
    <property type="component" value="Chromosome"/>
</dbReference>
<dbReference type="NCBIfam" id="TIGR01784">
    <property type="entry name" value="T_den_put_tspse"/>
    <property type="match status" value="1"/>
</dbReference>
<proteinExistence type="predicted"/>
<dbReference type="InterPro" id="IPR010106">
    <property type="entry name" value="RpnA"/>
</dbReference>